<name>A0ABQ9ZAB0_9CRUS</name>
<protein>
    <submittedName>
        <fullName evidence="1">Uncharacterized protein</fullName>
    </submittedName>
</protein>
<proteinExistence type="predicted"/>
<gene>
    <name evidence="1" type="ORF">OUZ56_018984</name>
</gene>
<dbReference type="Proteomes" id="UP001234178">
    <property type="component" value="Unassembled WGS sequence"/>
</dbReference>
<evidence type="ECO:0000313" key="1">
    <source>
        <dbReference type="EMBL" id="KAK4009839.1"/>
    </source>
</evidence>
<evidence type="ECO:0000313" key="2">
    <source>
        <dbReference type="Proteomes" id="UP001234178"/>
    </source>
</evidence>
<accession>A0ABQ9ZAB0</accession>
<keyword evidence="2" id="KW-1185">Reference proteome</keyword>
<reference evidence="1 2" key="1">
    <citation type="journal article" date="2023" name="Nucleic Acids Res.">
        <title>The hologenome of Daphnia magna reveals possible DNA methylation and microbiome-mediated evolution of the host genome.</title>
        <authorList>
            <person name="Chaturvedi A."/>
            <person name="Li X."/>
            <person name="Dhandapani V."/>
            <person name="Marshall H."/>
            <person name="Kissane S."/>
            <person name="Cuenca-Cambronero M."/>
            <person name="Asole G."/>
            <person name="Calvet F."/>
            <person name="Ruiz-Romero M."/>
            <person name="Marangio P."/>
            <person name="Guigo R."/>
            <person name="Rago D."/>
            <person name="Mirbahai L."/>
            <person name="Eastwood N."/>
            <person name="Colbourne J.K."/>
            <person name="Zhou J."/>
            <person name="Mallon E."/>
            <person name="Orsini L."/>
        </authorList>
    </citation>
    <scope>NUCLEOTIDE SEQUENCE [LARGE SCALE GENOMIC DNA]</scope>
    <source>
        <strain evidence="1">LRV0_1</strain>
    </source>
</reference>
<organism evidence="1 2">
    <name type="scientific">Daphnia magna</name>
    <dbReference type="NCBI Taxonomy" id="35525"/>
    <lineage>
        <taxon>Eukaryota</taxon>
        <taxon>Metazoa</taxon>
        <taxon>Ecdysozoa</taxon>
        <taxon>Arthropoda</taxon>
        <taxon>Crustacea</taxon>
        <taxon>Branchiopoda</taxon>
        <taxon>Diplostraca</taxon>
        <taxon>Cladocera</taxon>
        <taxon>Anomopoda</taxon>
        <taxon>Daphniidae</taxon>
        <taxon>Daphnia</taxon>
    </lineage>
</organism>
<comment type="caution">
    <text evidence="1">The sequence shown here is derived from an EMBL/GenBank/DDBJ whole genome shotgun (WGS) entry which is preliminary data.</text>
</comment>
<sequence>MENGSFNSVDIIKLLDPPSLRIDSNINANGDLAAHAASVHKINTIDLSKLPQNCYWTKSIDQSIPVNVRMPFEVVMKENIILLLGPSWNASSIVISSDENQPDVQR</sequence>
<dbReference type="EMBL" id="JAOYFB010000003">
    <property type="protein sequence ID" value="KAK4009839.1"/>
    <property type="molecule type" value="Genomic_DNA"/>
</dbReference>